<feature type="compositionally biased region" description="Basic residues" evidence="1">
    <location>
        <begin position="62"/>
        <end position="71"/>
    </location>
</feature>
<comment type="caution">
    <text evidence="2">The sequence shown here is derived from an EMBL/GenBank/DDBJ whole genome shotgun (WGS) entry which is preliminary data.</text>
</comment>
<feature type="compositionally biased region" description="Polar residues" evidence="1">
    <location>
        <begin position="72"/>
        <end position="81"/>
    </location>
</feature>
<reference evidence="2" key="1">
    <citation type="submission" date="2023-02" db="EMBL/GenBank/DDBJ databases">
        <title>Colletotrichum kahawae CIFC_Que2 genome sequencing and assembly.</title>
        <authorList>
            <person name="Baroncelli R."/>
        </authorList>
    </citation>
    <scope>NUCLEOTIDE SEQUENCE</scope>
    <source>
        <strain evidence="2">CIFC_Que2</strain>
    </source>
</reference>
<dbReference type="EMBL" id="VYYT01000027">
    <property type="protein sequence ID" value="KAK2776464.1"/>
    <property type="molecule type" value="Genomic_DNA"/>
</dbReference>
<protein>
    <submittedName>
        <fullName evidence="2">Uncharacterized protein</fullName>
    </submittedName>
</protein>
<name>A0AAE0DCT0_COLKA</name>
<gene>
    <name evidence="2" type="ORF">CKAH01_12380</name>
</gene>
<evidence type="ECO:0000256" key="1">
    <source>
        <dbReference type="SAM" id="MobiDB-lite"/>
    </source>
</evidence>
<sequence>MWGSALDSPPPCRHVQLSHSSPPPPPPPQLRLHSLPTHLYRLFPMLFSSPTTLPGAGDRPTRFTRHPKSRRTLSGPSHPVPSQSLNIIASPGIFIVLLPPTASCPSRSPAATRVTTLATTSCALGDYTRQPKATAMIRSSFVPAVPCDWPFVFATAAATLARRLSRRRV</sequence>
<dbReference type="Proteomes" id="UP001281614">
    <property type="component" value="Unassembled WGS sequence"/>
</dbReference>
<feature type="region of interest" description="Disordered" evidence="1">
    <location>
        <begin position="1"/>
        <end position="33"/>
    </location>
</feature>
<evidence type="ECO:0000313" key="3">
    <source>
        <dbReference type="Proteomes" id="UP001281614"/>
    </source>
</evidence>
<proteinExistence type="predicted"/>
<accession>A0AAE0DCT0</accession>
<evidence type="ECO:0000313" key="2">
    <source>
        <dbReference type="EMBL" id="KAK2776464.1"/>
    </source>
</evidence>
<organism evidence="2 3">
    <name type="scientific">Colletotrichum kahawae</name>
    <name type="common">Coffee berry disease fungus</name>
    <dbReference type="NCBI Taxonomy" id="34407"/>
    <lineage>
        <taxon>Eukaryota</taxon>
        <taxon>Fungi</taxon>
        <taxon>Dikarya</taxon>
        <taxon>Ascomycota</taxon>
        <taxon>Pezizomycotina</taxon>
        <taxon>Sordariomycetes</taxon>
        <taxon>Hypocreomycetidae</taxon>
        <taxon>Glomerellales</taxon>
        <taxon>Glomerellaceae</taxon>
        <taxon>Colletotrichum</taxon>
        <taxon>Colletotrichum gloeosporioides species complex</taxon>
    </lineage>
</organism>
<dbReference type="AlphaFoldDB" id="A0AAE0DCT0"/>
<feature type="region of interest" description="Disordered" evidence="1">
    <location>
        <begin position="51"/>
        <end position="81"/>
    </location>
</feature>
<keyword evidence="3" id="KW-1185">Reference proteome</keyword>